<dbReference type="Proteomes" id="UP000248840">
    <property type="component" value="Unassembled WGS sequence"/>
</dbReference>
<evidence type="ECO:0000256" key="6">
    <source>
        <dbReference type="ARBA" id="ARBA00023136"/>
    </source>
</evidence>
<feature type="domain" description="Lycopene cyclase" evidence="9">
    <location>
        <begin position="130"/>
        <end position="222"/>
    </location>
</feature>
<feature type="transmembrane region" description="Helical" evidence="8">
    <location>
        <begin position="165"/>
        <end position="184"/>
    </location>
</feature>
<evidence type="ECO:0000313" key="10">
    <source>
        <dbReference type="EMBL" id="RAR75658.1"/>
    </source>
</evidence>
<feature type="transmembrane region" description="Helical" evidence="8">
    <location>
        <begin position="205"/>
        <end position="222"/>
    </location>
</feature>
<proteinExistence type="predicted"/>
<feature type="transmembrane region" description="Helical" evidence="8">
    <location>
        <begin position="79"/>
        <end position="100"/>
    </location>
</feature>
<dbReference type="EMBL" id="QLSZ01000001">
    <property type="protein sequence ID" value="RAR75658.1"/>
    <property type="molecule type" value="Genomic_DNA"/>
</dbReference>
<keyword evidence="7" id="KW-0413">Isomerase</keyword>
<dbReference type="GO" id="GO:0045436">
    <property type="term" value="F:lycopene beta cyclase activity"/>
    <property type="evidence" value="ECO:0007669"/>
    <property type="project" value="UniProtKB-ARBA"/>
</dbReference>
<comment type="caution">
    <text evidence="10">The sequence shown here is derived from an EMBL/GenBank/DDBJ whole genome shotgun (WGS) entry which is preliminary data.</text>
</comment>
<dbReference type="OrthoDB" id="5195186at2"/>
<dbReference type="RefSeq" id="WP_112112214.1">
    <property type="nucleotide sequence ID" value="NZ_QLSZ01000001.1"/>
</dbReference>
<feature type="transmembrane region" description="Helical" evidence="8">
    <location>
        <begin position="112"/>
        <end position="145"/>
    </location>
</feature>
<feature type="transmembrane region" description="Helical" evidence="8">
    <location>
        <begin position="35"/>
        <end position="59"/>
    </location>
</feature>
<accession>A0A328YNJ4</accession>
<feature type="transmembrane region" description="Helical" evidence="8">
    <location>
        <begin position="6"/>
        <end position="23"/>
    </location>
</feature>
<keyword evidence="4" id="KW-0125">Carotenoid biosynthesis</keyword>
<keyword evidence="5 8" id="KW-1133">Transmembrane helix</keyword>
<dbReference type="NCBIfam" id="TIGR03462">
    <property type="entry name" value="CarR_dom_SF"/>
    <property type="match status" value="2"/>
</dbReference>
<evidence type="ECO:0000256" key="3">
    <source>
        <dbReference type="ARBA" id="ARBA00022692"/>
    </source>
</evidence>
<keyword evidence="3 8" id="KW-0812">Transmembrane</keyword>
<evidence type="ECO:0000256" key="7">
    <source>
        <dbReference type="ARBA" id="ARBA00023235"/>
    </source>
</evidence>
<reference evidence="10 11" key="1">
    <citation type="submission" date="2018-06" db="EMBL/GenBank/DDBJ databases">
        <title>Genomic Encyclopedia of Archaeal and Bacterial Type Strains, Phase II (KMG-II): from individual species to whole genera.</title>
        <authorList>
            <person name="Goeker M."/>
        </authorList>
    </citation>
    <scope>NUCLEOTIDE SEQUENCE [LARGE SCALE GENOMIC DNA]</scope>
    <source>
        <strain evidence="10 11">DSM 25663</strain>
    </source>
</reference>
<dbReference type="GO" id="GO:0016117">
    <property type="term" value="P:carotenoid biosynthetic process"/>
    <property type="evidence" value="ECO:0007669"/>
    <property type="project" value="UniProtKB-KW"/>
</dbReference>
<evidence type="ECO:0000256" key="5">
    <source>
        <dbReference type="ARBA" id="ARBA00022989"/>
    </source>
</evidence>
<evidence type="ECO:0000259" key="9">
    <source>
        <dbReference type="Pfam" id="PF18916"/>
    </source>
</evidence>
<protein>
    <submittedName>
        <fullName evidence="10">Lycopene cyclase domain-containing protein</fullName>
    </submittedName>
</protein>
<comment type="pathway">
    <text evidence="2">Carotenoid biosynthesis.</text>
</comment>
<keyword evidence="6 8" id="KW-0472">Membrane</keyword>
<evidence type="ECO:0000256" key="2">
    <source>
        <dbReference type="ARBA" id="ARBA00004829"/>
    </source>
</evidence>
<evidence type="ECO:0000256" key="8">
    <source>
        <dbReference type="SAM" id="Phobius"/>
    </source>
</evidence>
<dbReference type="Pfam" id="PF18916">
    <property type="entry name" value="Lycopene_cyc"/>
    <property type="match status" value="2"/>
</dbReference>
<keyword evidence="11" id="KW-1185">Reference proteome</keyword>
<comment type="subcellular location">
    <subcellularLocation>
        <location evidence="1">Membrane</location>
        <topology evidence="1">Multi-pass membrane protein</topology>
    </subcellularLocation>
</comment>
<dbReference type="AlphaFoldDB" id="A0A328YNJ4"/>
<sequence>MNTYLYLALNLGSIFVPFMASFYKKHAFVKEWKPFFLANSVVATFFIVWDVCFTHLGVWGFNKTYLMGYYLVNIPIEEVLFFFFIPYASVFIYFASKYFINESWKLSFERVLTLFMALSLAVIGLIFITKWYTASTFLLTSIFLFHQWKKKVDMSKTYVSYGATLPFFFLVNGILTGTFIKAPVVCYNDKENLGIRLGTIPIEDVFYGFLLIASIIHLYEFFKQKEI</sequence>
<dbReference type="InterPro" id="IPR017825">
    <property type="entry name" value="Lycopene_cyclase_dom"/>
</dbReference>
<feature type="domain" description="Lycopene cyclase" evidence="9">
    <location>
        <begin position="4"/>
        <end position="93"/>
    </location>
</feature>
<dbReference type="GO" id="GO:0016872">
    <property type="term" value="F:intramolecular lyase activity"/>
    <property type="evidence" value="ECO:0007669"/>
    <property type="project" value="InterPro"/>
</dbReference>
<name>A0A328YNJ4_9FLAO</name>
<gene>
    <name evidence="10" type="ORF">CLV55_101358</name>
</gene>
<evidence type="ECO:0000313" key="11">
    <source>
        <dbReference type="Proteomes" id="UP000248840"/>
    </source>
</evidence>
<evidence type="ECO:0000256" key="1">
    <source>
        <dbReference type="ARBA" id="ARBA00004141"/>
    </source>
</evidence>
<organism evidence="10 11">
    <name type="scientific">Flavobacterium aciduliphilum</name>
    <dbReference type="NCBI Taxonomy" id="1101402"/>
    <lineage>
        <taxon>Bacteria</taxon>
        <taxon>Pseudomonadati</taxon>
        <taxon>Bacteroidota</taxon>
        <taxon>Flavobacteriia</taxon>
        <taxon>Flavobacteriales</taxon>
        <taxon>Flavobacteriaceae</taxon>
        <taxon>Flavobacterium</taxon>
    </lineage>
</organism>
<dbReference type="GO" id="GO:0016020">
    <property type="term" value="C:membrane"/>
    <property type="evidence" value="ECO:0007669"/>
    <property type="project" value="UniProtKB-SubCell"/>
</dbReference>
<evidence type="ECO:0000256" key="4">
    <source>
        <dbReference type="ARBA" id="ARBA00022746"/>
    </source>
</evidence>